<reference evidence="2 3" key="1">
    <citation type="journal article" date="2014" name="Genome Biol. Evol.">
        <title>Molecular evolution of the substrate utilization strategies and putative virulence factors in mosquito-associated Spiroplasma species.</title>
        <authorList>
            <person name="Chang T.H."/>
            <person name="Lo W.S."/>
            <person name="Ku C."/>
            <person name="Chen L.L."/>
            <person name="Kuo C.H."/>
        </authorList>
    </citation>
    <scope>NUCLEOTIDE SEQUENCE [LARGE SCALE GENOMIC DNA]</scope>
    <source>
        <strain evidence="2">Ar-1343</strain>
    </source>
</reference>
<accession>W6ABR5</accession>
<dbReference type="Gene3D" id="1.10.10.10">
    <property type="entry name" value="Winged helix-like DNA-binding domain superfamily/Winged helix DNA-binding domain"/>
    <property type="match status" value="1"/>
</dbReference>
<proteinExistence type="predicted"/>
<feature type="domain" description="HTH rpiR-type" evidence="1">
    <location>
        <begin position="41"/>
        <end position="81"/>
    </location>
</feature>
<dbReference type="GO" id="GO:0003700">
    <property type="term" value="F:DNA-binding transcription factor activity"/>
    <property type="evidence" value="ECO:0007669"/>
    <property type="project" value="InterPro"/>
</dbReference>
<dbReference type="InterPro" id="IPR000281">
    <property type="entry name" value="HTH_RpiR"/>
</dbReference>
<dbReference type="EMBL" id="CP006934">
    <property type="protein sequence ID" value="AHI54275.1"/>
    <property type="molecule type" value="Genomic_DNA"/>
</dbReference>
<dbReference type="Pfam" id="PF01418">
    <property type="entry name" value="HTH_6"/>
    <property type="match status" value="1"/>
</dbReference>
<dbReference type="PATRIC" id="fig|1276257.3.peg.889"/>
<evidence type="ECO:0000313" key="3">
    <source>
        <dbReference type="Proteomes" id="UP000019265"/>
    </source>
</evidence>
<dbReference type="SUPFAM" id="SSF46689">
    <property type="entry name" value="Homeodomain-like"/>
    <property type="match status" value="1"/>
</dbReference>
<dbReference type="HOGENOM" id="CLU_993294_0_0_14"/>
<name>W6ABR5_9MOLU</name>
<evidence type="ECO:0000313" key="2">
    <source>
        <dbReference type="EMBL" id="AHI54275.1"/>
    </source>
</evidence>
<gene>
    <name evidence="2" type="ORF">SSABA_v1c08760</name>
</gene>
<dbReference type="AlphaFoldDB" id="W6ABR5"/>
<dbReference type="InterPro" id="IPR009057">
    <property type="entry name" value="Homeodomain-like_sf"/>
</dbReference>
<dbReference type="InterPro" id="IPR036388">
    <property type="entry name" value="WH-like_DNA-bd_sf"/>
</dbReference>
<dbReference type="Proteomes" id="UP000019265">
    <property type="component" value="Chromosome"/>
</dbReference>
<evidence type="ECO:0000259" key="1">
    <source>
        <dbReference type="Pfam" id="PF01418"/>
    </source>
</evidence>
<dbReference type="KEGG" id="ssab:SSABA_v1c08760"/>
<sequence length="258" mass="29852">MIGVAMESTFGQIDIIRKQERPGLVKSIAVELFNQFVNNHFLSSKKTAAKLFISQATLTKFSKRLSFSGYNELILRLKWEHEQIKERFISSNLTIEEFKNSSINAIEECDKFLPKLEILSNLIKKSGMVHIVYTLQSSSEANLLYDVVGAHKRDVRLYTPQSFFPFHLKNLRENDLIIAFIYGKNVEVVIDDFKKLSLEKSNQLAIFCTNLLKQTINSDDLIIVTDVDYYSKKFINQHFILSYLFSLIDNFLEIKSKS</sequence>
<keyword evidence="3" id="KW-1185">Reference proteome</keyword>
<organism evidence="2 3">
    <name type="scientific">Spiroplasma sabaudiense Ar-1343</name>
    <dbReference type="NCBI Taxonomy" id="1276257"/>
    <lineage>
        <taxon>Bacteria</taxon>
        <taxon>Bacillati</taxon>
        <taxon>Mycoplasmatota</taxon>
        <taxon>Mollicutes</taxon>
        <taxon>Entomoplasmatales</taxon>
        <taxon>Spiroplasmataceae</taxon>
        <taxon>Spiroplasma</taxon>
    </lineage>
</organism>
<dbReference type="eggNOG" id="COG1737">
    <property type="taxonomic scope" value="Bacteria"/>
</dbReference>
<protein>
    <recommendedName>
        <fullName evidence="1">HTH rpiR-type domain-containing protein</fullName>
    </recommendedName>
</protein>